<feature type="compositionally biased region" description="Basic and acidic residues" evidence="6">
    <location>
        <begin position="150"/>
        <end position="160"/>
    </location>
</feature>
<organism evidence="8 9">
    <name type="scientific">Sphenostylis stenocarpa</name>
    <dbReference type="NCBI Taxonomy" id="92480"/>
    <lineage>
        <taxon>Eukaryota</taxon>
        <taxon>Viridiplantae</taxon>
        <taxon>Streptophyta</taxon>
        <taxon>Embryophyta</taxon>
        <taxon>Tracheophyta</taxon>
        <taxon>Spermatophyta</taxon>
        <taxon>Magnoliopsida</taxon>
        <taxon>eudicotyledons</taxon>
        <taxon>Gunneridae</taxon>
        <taxon>Pentapetalae</taxon>
        <taxon>rosids</taxon>
        <taxon>fabids</taxon>
        <taxon>Fabales</taxon>
        <taxon>Fabaceae</taxon>
        <taxon>Papilionoideae</taxon>
        <taxon>50 kb inversion clade</taxon>
        <taxon>NPAAA clade</taxon>
        <taxon>indigoferoid/millettioid clade</taxon>
        <taxon>Phaseoleae</taxon>
        <taxon>Sphenostylis</taxon>
    </lineage>
</organism>
<sequence length="418" mass="46711">MEALKETWLESCLEKEMMMMAINSCNLKWKLCKLHLHAEKVSGVDYTDVEEIGGVKYTWIMETSCVHGGMTSDIGSSKESDSGKKGVPGKCCGFYLVCDSFRKNGQSICCSSLPHVCDFFLRLEIVGPPKKCSRKNQRPMGGVIPGKKIQTHDPHEEKPTKGGPFEALSASKSSSIVGSGGIPCADVECNLSNGEKNDLSIQQNLNFDRKSLPSSIPTWRGKFQILQTAAPSKFYDGFEAQPPFVVNAKAYKFSTEMPSVLQLESRPALNVLTDIFLDDSPNLQDIALYFFPSQQTERSRENLISILTFMNAEKSMLRSYINGVELLIFTPYQLDMNSRGVITAVNAGHFLWGFFRKKKIDKRVVRVPDKEPDMGIDMVGGRDMMERADHVRLVTPKLVSDNDLDVPPGFEKLPKFHK</sequence>
<keyword evidence="4" id="KW-0805">Transcription regulation</keyword>
<evidence type="ECO:0000256" key="3">
    <source>
        <dbReference type="ARBA" id="ARBA00022833"/>
    </source>
</evidence>
<accession>A0AA86TJ84</accession>
<dbReference type="InterPro" id="IPR049914">
    <property type="entry name" value="PHD1-3/5-6"/>
</dbReference>
<keyword evidence="2" id="KW-0863">Zinc-finger</keyword>
<feature type="domain" description="AIPP2-like SPOC-like" evidence="7">
    <location>
        <begin position="219"/>
        <end position="355"/>
    </location>
</feature>
<evidence type="ECO:0000256" key="1">
    <source>
        <dbReference type="ARBA" id="ARBA00022723"/>
    </source>
</evidence>
<dbReference type="EMBL" id="OY731406">
    <property type="protein sequence ID" value="CAJ1975419.1"/>
    <property type="molecule type" value="Genomic_DNA"/>
</dbReference>
<keyword evidence="1" id="KW-0479">Metal-binding</keyword>
<evidence type="ECO:0000259" key="7">
    <source>
        <dbReference type="Pfam" id="PF23121"/>
    </source>
</evidence>
<evidence type="ECO:0000256" key="4">
    <source>
        <dbReference type="ARBA" id="ARBA00023015"/>
    </source>
</evidence>
<keyword evidence="3" id="KW-0862">Zinc</keyword>
<gene>
    <name evidence="8" type="ORF">AYBTSS11_LOCUS27534</name>
</gene>
<feature type="region of interest" description="Disordered" evidence="6">
    <location>
        <begin position="134"/>
        <end position="165"/>
    </location>
</feature>
<dbReference type="Gramene" id="rna-AYBTSS11_LOCUS27534">
    <property type="protein sequence ID" value="CAJ1975419.1"/>
    <property type="gene ID" value="gene-AYBTSS11_LOCUS27534"/>
</dbReference>
<dbReference type="AlphaFoldDB" id="A0AA86TJ84"/>
<dbReference type="PANTHER" id="PTHR33304:SF36">
    <property type="entry name" value="GB|AAF26970.1-RELATED"/>
    <property type="match status" value="1"/>
</dbReference>
<dbReference type="PANTHER" id="PTHR33304">
    <property type="match status" value="1"/>
</dbReference>
<name>A0AA86TJ84_9FABA</name>
<keyword evidence="9" id="KW-1185">Reference proteome</keyword>
<evidence type="ECO:0000313" key="8">
    <source>
        <dbReference type="EMBL" id="CAJ1975419.1"/>
    </source>
</evidence>
<dbReference type="GO" id="GO:0034244">
    <property type="term" value="P:negative regulation of transcription elongation by RNA polymerase II"/>
    <property type="evidence" value="ECO:0007669"/>
    <property type="project" value="InterPro"/>
</dbReference>
<evidence type="ECO:0000256" key="6">
    <source>
        <dbReference type="SAM" id="MobiDB-lite"/>
    </source>
</evidence>
<reference evidence="8" key="1">
    <citation type="submission" date="2023-10" db="EMBL/GenBank/DDBJ databases">
        <authorList>
            <person name="Domelevo Entfellner J.-B."/>
        </authorList>
    </citation>
    <scope>NUCLEOTIDE SEQUENCE</scope>
</reference>
<evidence type="ECO:0000256" key="5">
    <source>
        <dbReference type="ARBA" id="ARBA00023163"/>
    </source>
</evidence>
<proteinExistence type="predicted"/>
<dbReference type="Pfam" id="PF23121">
    <property type="entry name" value="SPOC_AIPP2"/>
    <property type="match status" value="1"/>
</dbReference>
<evidence type="ECO:0000256" key="2">
    <source>
        <dbReference type="ARBA" id="ARBA00022771"/>
    </source>
</evidence>
<keyword evidence="5" id="KW-0804">Transcription</keyword>
<dbReference type="Proteomes" id="UP001189624">
    <property type="component" value="Chromosome 9"/>
</dbReference>
<protein>
    <recommendedName>
        <fullName evidence="7">AIPP2-like SPOC-like domain-containing protein</fullName>
    </recommendedName>
</protein>
<evidence type="ECO:0000313" key="9">
    <source>
        <dbReference type="Proteomes" id="UP001189624"/>
    </source>
</evidence>
<dbReference type="GO" id="GO:0008270">
    <property type="term" value="F:zinc ion binding"/>
    <property type="evidence" value="ECO:0007669"/>
    <property type="project" value="UniProtKB-KW"/>
</dbReference>
<dbReference type="GO" id="GO:0140566">
    <property type="term" value="F:histone reader activity"/>
    <property type="evidence" value="ECO:0007669"/>
    <property type="project" value="InterPro"/>
</dbReference>
<dbReference type="InterPro" id="IPR056280">
    <property type="entry name" value="AIPP2-like_SPOC"/>
</dbReference>